<dbReference type="EMBL" id="MWQN01000002">
    <property type="protein sequence ID" value="OPC79137.1"/>
    <property type="molecule type" value="Genomic_DNA"/>
</dbReference>
<dbReference type="PANTHER" id="PTHR43248">
    <property type="entry name" value="2-SUCCINYL-6-HYDROXY-2,4-CYCLOHEXADIENE-1-CARBOXYLATE SYNTHASE"/>
    <property type="match status" value="1"/>
</dbReference>
<accession>A0A1T3NQH1</accession>
<dbReference type="InterPro" id="IPR029058">
    <property type="entry name" value="AB_hydrolase_fold"/>
</dbReference>
<dbReference type="InterPro" id="IPR000073">
    <property type="entry name" value="AB_hydrolase_1"/>
</dbReference>
<feature type="domain" description="AB hydrolase-1" evidence="3">
    <location>
        <begin position="80"/>
        <end position="274"/>
    </location>
</feature>
<evidence type="ECO:0000256" key="1">
    <source>
        <dbReference type="ARBA" id="ARBA00010088"/>
    </source>
</evidence>
<dbReference type="GO" id="GO:0016787">
    <property type="term" value="F:hydrolase activity"/>
    <property type="evidence" value="ECO:0007669"/>
    <property type="project" value="UniProtKB-KW"/>
</dbReference>
<dbReference type="InterPro" id="IPR013595">
    <property type="entry name" value="Pept_S33_TAP-like_C"/>
</dbReference>
<evidence type="ECO:0000259" key="4">
    <source>
        <dbReference type="Pfam" id="PF08386"/>
    </source>
</evidence>
<dbReference type="Proteomes" id="UP000190037">
    <property type="component" value="Unassembled WGS sequence"/>
</dbReference>
<dbReference type="Gene3D" id="3.40.50.1820">
    <property type="entry name" value="alpha/beta hydrolase"/>
    <property type="match status" value="1"/>
</dbReference>
<protein>
    <submittedName>
        <fullName evidence="5">Uncharacterized protein</fullName>
    </submittedName>
</protein>
<evidence type="ECO:0000259" key="3">
    <source>
        <dbReference type="Pfam" id="PF00561"/>
    </source>
</evidence>
<dbReference type="InterPro" id="IPR051601">
    <property type="entry name" value="Serine_prot/Carboxylest_S33"/>
</dbReference>
<organism evidence="5 6">
    <name type="scientific">Embleya scabrispora</name>
    <dbReference type="NCBI Taxonomy" id="159449"/>
    <lineage>
        <taxon>Bacteria</taxon>
        <taxon>Bacillati</taxon>
        <taxon>Actinomycetota</taxon>
        <taxon>Actinomycetes</taxon>
        <taxon>Kitasatosporales</taxon>
        <taxon>Streptomycetaceae</taxon>
        <taxon>Embleya</taxon>
    </lineage>
</organism>
<reference evidence="5 6" key="1">
    <citation type="submission" date="2017-03" db="EMBL/GenBank/DDBJ databases">
        <title>Draft genome sequence of Streptomyces scabrisporus NF3, endophyte isolated from Amphipterygium adstringens.</title>
        <authorList>
            <person name="Vazquez M."/>
            <person name="Ceapa C.D."/>
            <person name="Rodriguez Luna D."/>
            <person name="Sanchez Esquivel S."/>
        </authorList>
    </citation>
    <scope>NUCLEOTIDE SEQUENCE [LARGE SCALE GENOMIC DNA]</scope>
    <source>
        <strain evidence="5 6">NF3</strain>
    </source>
</reference>
<feature type="domain" description="Peptidase S33 tripeptidyl aminopeptidase-like C-terminal" evidence="4">
    <location>
        <begin position="388"/>
        <end position="483"/>
    </location>
</feature>
<dbReference type="Pfam" id="PF00561">
    <property type="entry name" value="Abhydrolase_1"/>
    <property type="match status" value="1"/>
</dbReference>
<dbReference type="Pfam" id="PF08386">
    <property type="entry name" value="Abhydrolase_4"/>
    <property type="match status" value="1"/>
</dbReference>
<dbReference type="STRING" id="159449.B4N89_34210"/>
<comment type="caution">
    <text evidence="5">The sequence shown here is derived from an EMBL/GenBank/DDBJ whole genome shotgun (WGS) entry which is preliminary data.</text>
</comment>
<gene>
    <name evidence="5" type="ORF">B4N89_34210</name>
</gene>
<sequence>MVLAAVSVAAAAPSARPARADLAAAPTSRPIAWQPCAQDPTADCGTLTLPVDWTRPHGATFEMAVARRKATDPARRIGSLVLNYGGPGSLGVDDVVGTYKNFFSAEIDARFDRVGFDPRGWGRSAPLDCPQAGPRPTVDPTTAAGFAAFAADNRRLADGCRVATGPLYDHLDTLAVVRDIDALRAALGDARLSFWGVSYGTLMAQQYAELFPHRFRALVADSNMDHSIDGAEFLESEAANAEDSFTEFVKWCAGSADCSLHGRDVEVLFERLYARARAGTLYVPGDPTHGLGPDNLLSGVQFLMSYLKHDPAETLTAARNRVADLLAGMDAAPPLPAPPPPYVPDLDARTSQAVLCSDWSLDIPDPGALAAVDRRSKAVAPHMRRNIQAWNAMTYCLGRPTPVTNPPRPYRVAGAAPILLVNNRHDPQTPLSWAVHAARRIRGATLVTAAGWGHMSYDKNRCAAALTDRYLIDPRTPVPTTHCAPD</sequence>
<evidence type="ECO:0000256" key="2">
    <source>
        <dbReference type="ARBA" id="ARBA00022801"/>
    </source>
</evidence>
<proteinExistence type="inferred from homology"/>
<name>A0A1T3NQH1_9ACTN</name>
<keyword evidence="2" id="KW-0378">Hydrolase</keyword>
<evidence type="ECO:0000313" key="5">
    <source>
        <dbReference type="EMBL" id="OPC79137.1"/>
    </source>
</evidence>
<comment type="similarity">
    <text evidence="1">Belongs to the peptidase S33 family.</text>
</comment>
<dbReference type="AlphaFoldDB" id="A0A1T3NQH1"/>
<evidence type="ECO:0000313" key="6">
    <source>
        <dbReference type="Proteomes" id="UP000190037"/>
    </source>
</evidence>
<dbReference type="PANTHER" id="PTHR43248:SF25">
    <property type="entry name" value="AB HYDROLASE-1 DOMAIN-CONTAINING PROTEIN-RELATED"/>
    <property type="match status" value="1"/>
</dbReference>
<keyword evidence="6" id="KW-1185">Reference proteome</keyword>
<dbReference type="SUPFAM" id="SSF53474">
    <property type="entry name" value="alpha/beta-Hydrolases"/>
    <property type="match status" value="2"/>
</dbReference>